<evidence type="ECO:0008006" key="3">
    <source>
        <dbReference type="Google" id="ProtNLM"/>
    </source>
</evidence>
<keyword evidence="2" id="KW-1185">Reference proteome</keyword>
<dbReference type="AlphaFoldDB" id="A0A4U5M129"/>
<dbReference type="Proteomes" id="UP000298663">
    <property type="component" value="Unassembled WGS sequence"/>
</dbReference>
<comment type="caution">
    <text evidence="1">The sequence shown here is derived from an EMBL/GenBank/DDBJ whole genome shotgun (WGS) entry which is preliminary data.</text>
</comment>
<protein>
    <recommendedName>
        <fullName evidence="3">Nudix hydrolase domain-containing protein</fullName>
    </recommendedName>
</protein>
<reference evidence="1 2" key="2">
    <citation type="journal article" date="2019" name="G3 (Bethesda)">
        <title>Hybrid Assembly of the Genome of the Entomopathogenic Nematode Steinernema carpocapsae Identifies the X-Chromosome.</title>
        <authorList>
            <person name="Serra L."/>
            <person name="Macchietto M."/>
            <person name="Macias-Munoz A."/>
            <person name="McGill C.J."/>
            <person name="Rodriguez I.M."/>
            <person name="Rodriguez B."/>
            <person name="Murad R."/>
            <person name="Mortazavi A."/>
        </authorList>
    </citation>
    <scope>NUCLEOTIDE SEQUENCE [LARGE SCALE GENOMIC DNA]</scope>
    <source>
        <strain evidence="1 2">ALL</strain>
    </source>
</reference>
<gene>
    <name evidence="1" type="ORF">L596_026345</name>
</gene>
<reference evidence="1 2" key="1">
    <citation type="journal article" date="2015" name="Genome Biol.">
        <title>Comparative genomics of Steinernema reveals deeply conserved gene regulatory networks.</title>
        <authorList>
            <person name="Dillman A.R."/>
            <person name="Macchietto M."/>
            <person name="Porter C.F."/>
            <person name="Rogers A."/>
            <person name="Williams B."/>
            <person name="Antoshechkin I."/>
            <person name="Lee M.M."/>
            <person name="Goodwin Z."/>
            <person name="Lu X."/>
            <person name="Lewis E.E."/>
            <person name="Goodrich-Blair H."/>
            <person name="Stock S.P."/>
            <person name="Adams B.J."/>
            <person name="Sternberg P.W."/>
            <person name="Mortazavi A."/>
        </authorList>
    </citation>
    <scope>NUCLEOTIDE SEQUENCE [LARGE SCALE GENOMIC DNA]</scope>
    <source>
        <strain evidence="1 2">ALL</strain>
    </source>
</reference>
<organism evidence="1 2">
    <name type="scientific">Steinernema carpocapsae</name>
    <name type="common">Entomopathogenic nematode</name>
    <dbReference type="NCBI Taxonomy" id="34508"/>
    <lineage>
        <taxon>Eukaryota</taxon>
        <taxon>Metazoa</taxon>
        <taxon>Ecdysozoa</taxon>
        <taxon>Nematoda</taxon>
        <taxon>Chromadorea</taxon>
        <taxon>Rhabditida</taxon>
        <taxon>Tylenchina</taxon>
        <taxon>Panagrolaimomorpha</taxon>
        <taxon>Strongyloidoidea</taxon>
        <taxon>Steinernematidae</taxon>
        <taxon>Steinernema</taxon>
    </lineage>
</organism>
<dbReference type="SUPFAM" id="SSF55811">
    <property type="entry name" value="Nudix"/>
    <property type="match status" value="1"/>
</dbReference>
<evidence type="ECO:0000313" key="1">
    <source>
        <dbReference type="EMBL" id="TKR62369.1"/>
    </source>
</evidence>
<evidence type="ECO:0000313" key="2">
    <source>
        <dbReference type="Proteomes" id="UP000298663"/>
    </source>
</evidence>
<sequence length="85" mass="9689">MELDAEVRRLEELFTVANLDPGEERLIGEKDAALILLDKRDDGWHVFLTVRSQNLRRHPGEVCFPGGMWEGSRWKRGENSVAGVI</sequence>
<dbReference type="InterPro" id="IPR015797">
    <property type="entry name" value="NUDIX_hydrolase-like_dom_sf"/>
</dbReference>
<dbReference type="Gene3D" id="3.90.79.10">
    <property type="entry name" value="Nucleoside Triphosphate Pyrophosphohydrolase"/>
    <property type="match status" value="1"/>
</dbReference>
<proteinExistence type="predicted"/>
<name>A0A4U5M129_STECR</name>
<dbReference type="STRING" id="34508.A0A4U5M129"/>
<dbReference type="EMBL" id="AZBU02000010">
    <property type="protein sequence ID" value="TKR62369.1"/>
    <property type="molecule type" value="Genomic_DNA"/>
</dbReference>
<accession>A0A4U5M129</accession>